<name>A0AAW5KES0_9FIRM</name>
<dbReference type="EMBL" id="JANGAB010000002">
    <property type="protein sequence ID" value="MCQ4948988.1"/>
    <property type="molecule type" value="Genomic_DNA"/>
</dbReference>
<organism evidence="1 2">
    <name type="scientific">Bittarella massiliensis</name>
    <name type="common">ex Durand et al. 2017</name>
    <dbReference type="NCBI Taxonomy" id="1720313"/>
    <lineage>
        <taxon>Bacteria</taxon>
        <taxon>Bacillati</taxon>
        <taxon>Bacillota</taxon>
        <taxon>Clostridia</taxon>
        <taxon>Eubacteriales</taxon>
        <taxon>Oscillospiraceae</taxon>
        <taxon>Bittarella (ex Durand et al. 2017)</taxon>
    </lineage>
</organism>
<accession>A0AAW5KES0</accession>
<gene>
    <name evidence="1" type="ORF">NE646_04830</name>
</gene>
<proteinExistence type="predicted"/>
<sequence>MVYPVGHHHALKGVVGLDHQILLKADHLVNAGGSGDSEEAIYRMREVLFRIPTGTALLDQIDLAR</sequence>
<evidence type="ECO:0000313" key="1">
    <source>
        <dbReference type="EMBL" id="MCQ4948988.1"/>
    </source>
</evidence>
<evidence type="ECO:0000313" key="2">
    <source>
        <dbReference type="Proteomes" id="UP001205063"/>
    </source>
</evidence>
<comment type="caution">
    <text evidence="1">The sequence shown here is derived from an EMBL/GenBank/DDBJ whole genome shotgun (WGS) entry which is preliminary data.</text>
</comment>
<reference evidence="1" key="1">
    <citation type="submission" date="2022-06" db="EMBL/GenBank/DDBJ databases">
        <title>Isolation of gut microbiota from human fecal samples.</title>
        <authorList>
            <person name="Pamer E.G."/>
            <person name="Barat B."/>
            <person name="Waligurski E."/>
            <person name="Medina S."/>
            <person name="Paddock L."/>
            <person name="Mostad J."/>
        </authorList>
    </citation>
    <scope>NUCLEOTIDE SEQUENCE</scope>
    <source>
        <strain evidence="1">DFI.7.96</strain>
    </source>
</reference>
<protein>
    <submittedName>
        <fullName evidence="1">Uncharacterized protein</fullName>
    </submittedName>
</protein>
<dbReference type="AlphaFoldDB" id="A0AAW5KES0"/>
<dbReference type="Proteomes" id="UP001205063">
    <property type="component" value="Unassembled WGS sequence"/>
</dbReference>
<dbReference type="RefSeq" id="WP_256135713.1">
    <property type="nucleotide sequence ID" value="NZ_JANGAB010000002.1"/>
</dbReference>